<name>A0A2T0B0M2_9CLOT</name>
<dbReference type="EC" id="2.4.2.-" evidence="1"/>
<keyword evidence="1" id="KW-0315">Glutamine amidotransferase</keyword>
<organism evidence="1 2">
    <name type="scientific">Clostridium liquoris</name>
    <dbReference type="NCBI Taxonomy" id="1289519"/>
    <lineage>
        <taxon>Bacteria</taxon>
        <taxon>Bacillati</taxon>
        <taxon>Bacillota</taxon>
        <taxon>Clostridia</taxon>
        <taxon>Eubacteriales</taxon>
        <taxon>Clostridiaceae</taxon>
        <taxon>Clostridium</taxon>
    </lineage>
</organism>
<dbReference type="InterPro" id="IPR011697">
    <property type="entry name" value="Peptidase_C26"/>
</dbReference>
<evidence type="ECO:0000313" key="2">
    <source>
        <dbReference type="Proteomes" id="UP000239706"/>
    </source>
</evidence>
<keyword evidence="1" id="KW-0808">Transferase</keyword>
<comment type="caution">
    <text evidence="1">The sequence shown here is derived from an EMBL/GenBank/DDBJ whole genome shotgun (WGS) entry which is preliminary data.</text>
</comment>
<protein>
    <submittedName>
        <fullName evidence="1">Putative glutamine amidotransferase</fullName>
        <ecNumber evidence="1">2.4.2.-</ecNumber>
    </submittedName>
</protein>
<accession>A0A2T0B0M2</accession>
<dbReference type="Proteomes" id="UP000239706">
    <property type="component" value="Unassembled WGS sequence"/>
</dbReference>
<keyword evidence="2" id="KW-1185">Reference proteome</keyword>
<dbReference type="GO" id="GO:0005829">
    <property type="term" value="C:cytosol"/>
    <property type="evidence" value="ECO:0007669"/>
    <property type="project" value="TreeGrafter"/>
</dbReference>
<dbReference type="PROSITE" id="PS51273">
    <property type="entry name" value="GATASE_TYPE_1"/>
    <property type="match status" value="1"/>
</dbReference>
<dbReference type="EMBL" id="PVXO01000072">
    <property type="protein sequence ID" value="PRR76909.1"/>
    <property type="molecule type" value="Genomic_DNA"/>
</dbReference>
<evidence type="ECO:0000313" key="1">
    <source>
        <dbReference type="EMBL" id="PRR76909.1"/>
    </source>
</evidence>
<dbReference type="InterPro" id="IPR044668">
    <property type="entry name" value="PuuD-like"/>
</dbReference>
<dbReference type="AlphaFoldDB" id="A0A2T0B0M2"/>
<gene>
    <name evidence="1" type="ORF">CLLI_27010</name>
</gene>
<dbReference type="Gene3D" id="3.40.50.880">
    <property type="match status" value="1"/>
</dbReference>
<dbReference type="PANTHER" id="PTHR43235:SF1">
    <property type="entry name" value="GLUTAMINE AMIDOTRANSFERASE PB2B2.05-RELATED"/>
    <property type="match status" value="1"/>
</dbReference>
<dbReference type="SUPFAM" id="SSF52317">
    <property type="entry name" value="Class I glutamine amidotransferase-like"/>
    <property type="match status" value="1"/>
</dbReference>
<dbReference type="Pfam" id="PF07722">
    <property type="entry name" value="Peptidase_C26"/>
    <property type="match status" value="1"/>
</dbReference>
<dbReference type="RefSeq" id="WP_170063742.1">
    <property type="nucleotide sequence ID" value="NZ_PVXO01000072.1"/>
</dbReference>
<dbReference type="GO" id="GO:0016811">
    <property type="term" value="F:hydrolase activity, acting on carbon-nitrogen (but not peptide) bonds, in linear amides"/>
    <property type="evidence" value="ECO:0007669"/>
    <property type="project" value="InterPro"/>
</dbReference>
<proteinExistence type="predicted"/>
<keyword evidence="1" id="KW-0328">Glycosyltransferase</keyword>
<dbReference type="CDD" id="cd01745">
    <property type="entry name" value="GATase1_2"/>
    <property type="match status" value="1"/>
</dbReference>
<sequence length="250" mass="27831">MKKPIIGITSNYTSDDEVGKLAHLGGALQEWQLIADDYIRAIESAGGIPVILPAVENVENILPILMVLDGLLISGGNDVNPVLYNEIPTGSLGEISIKRDNTEYNLLKTALKDFSMPIIGICRGCQLLNVVKGGTLHQDLVKEKVTEMEHFQLAYPRDYGFQKAIVKEDSKLYGVFGKREIKINSFHHQGVNKVGQDLVVTVKGEDGVVEAIEQIGDRFVMGLQWHPEMMNDGKNQFFRLFEAFVKECNK</sequence>
<reference evidence="1 2" key="1">
    <citation type="submission" date="2018-03" db="EMBL/GenBank/DDBJ databases">
        <title>Genome sequence of Clostridium liquoris DSM 100320.</title>
        <authorList>
            <person name="Poehlein A."/>
            <person name="Daniel R."/>
        </authorList>
    </citation>
    <scope>NUCLEOTIDE SEQUENCE [LARGE SCALE GENOMIC DNA]</scope>
    <source>
        <strain evidence="1 2">DSM 100320</strain>
    </source>
</reference>
<dbReference type="GO" id="GO:0016757">
    <property type="term" value="F:glycosyltransferase activity"/>
    <property type="evidence" value="ECO:0007669"/>
    <property type="project" value="UniProtKB-KW"/>
</dbReference>
<dbReference type="InterPro" id="IPR029062">
    <property type="entry name" value="Class_I_gatase-like"/>
</dbReference>
<dbReference type="PANTHER" id="PTHR43235">
    <property type="entry name" value="GLUTAMINE AMIDOTRANSFERASE PB2B2.05-RELATED"/>
    <property type="match status" value="1"/>
</dbReference>